<dbReference type="GO" id="GO:0005634">
    <property type="term" value="C:nucleus"/>
    <property type="evidence" value="ECO:0007669"/>
    <property type="project" value="TreeGrafter"/>
</dbReference>
<dbReference type="PANTHER" id="PTHR46167">
    <property type="entry name" value="N-LYSINE METHYLTRANSFERASE KMT5A"/>
    <property type="match status" value="1"/>
</dbReference>
<comment type="caution">
    <text evidence="3">The sequence shown here is derived from an EMBL/GenBank/DDBJ whole genome shotgun (WGS) entry which is preliminary data.</text>
</comment>
<dbReference type="GO" id="GO:0006357">
    <property type="term" value="P:regulation of transcription by RNA polymerase II"/>
    <property type="evidence" value="ECO:0007669"/>
    <property type="project" value="TreeGrafter"/>
</dbReference>
<dbReference type="OrthoDB" id="16287at2759"/>
<dbReference type="GO" id="GO:0043516">
    <property type="term" value="P:regulation of DNA damage response, signal transduction by p53 class mediator"/>
    <property type="evidence" value="ECO:0007669"/>
    <property type="project" value="TreeGrafter"/>
</dbReference>
<reference evidence="3 4" key="1">
    <citation type="journal article" date="2017" name="PLoS Biol.">
        <title>The sea cucumber genome provides insights into morphological evolution and visceral regeneration.</title>
        <authorList>
            <person name="Zhang X."/>
            <person name="Sun L."/>
            <person name="Yuan J."/>
            <person name="Sun Y."/>
            <person name="Gao Y."/>
            <person name="Zhang L."/>
            <person name="Li S."/>
            <person name="Dai H."/>
            <person name="Hamel J.F."/>
            <person name="Liu C."/>
            <person name="Yu Y."/>
            <person name="Liu S."/>
            <person name="Lin W."/>
            <person name="Guo K."/>
            <person name="Jin S."/>
            <person name="Xu P."/>
            <person name="Storey K.B."/>
            <person name="Huan P."/>
            <person name="Zhang T."/>
            <person name="Zhou Y."/>
            <person name="Zhang J."/>
            <person name="Lin C."/>
            <person name="Li X."/>
            <person name="Xing L."/>
            <person name="Huo D."/>
            <person name="Sun M."/>
            <person name="Wang L."/>
            <person name="Mercier A."/>
            <person name="Li F."/>
            <person name="Yang H."/>
            <person name="Xiang J."/>
        </authorList>
    </citation>
    <scope>NUCLEOTIDE SEQUENCE [LARGE SCALE GENOMIC DNA]</scope>
    <source>
        <strain evidence="3">Shaxun</strain>
        <tissue evidence="3">Muscle</tissue>
    </source>
</reference>
<evidence type="ECO:0000256" key="1">
    <source>
        <dbReference type="SAM" id="MobiDB-lite"/>
    </source>
</evidence>
<feature type="region of interest" description="Disordered" evidence="1">
    <location>
        <begin position="119"/>
        <end position="222"/>
    </location>
</feature>
<organism evidence="3 4">
    <name type="scientific">Stichopus japonicus</name>
    <name type="common">Sea cucumber</name>
    <dbReference type="NCBI Taxonomy" id="307972"/>
    <lineage>
        <taxon>Eukaryota</taxon>
        <taxon>Metazoa</taxon>
        <taxon>Echinodermata</taxon>
        <taxon>Eleutherozoa</taxon>
        <taxon>Echinozoa</taxon>
        <taxon>Holothuroidea</taxon>
        <taxon>Aspidochirotacea</taxon>
        <taxon>Aspidochirotida</taxon>
        <taxon>Stichopodidae</taxon>
        <taxon>Apostichopus</taxon>
    </lineage>
</organism>
<dbReference type="InterPro" id="IPR001214">
    <property type="entry name" value="SET_dom"/>
</dbReference>
<feature type="compositionally biased region" description="Polar residues" evidence="1">
    <location>
        <begin position="174"/>
        <end position="185"/>
    </location>
</feature>
<evidence type="ECO:0000313" key="3">
    <source>
        <dbReference type="EMBL" id="PIK40693.1"/>
    </source>
</evidence>
<dbReference type="EMBL" id="MRZV01001094">
    <property type="protein sequence ID" value="PIK40693.1"/>
    <property type="molecule type" value="Genomic_DNA"/>
</dbReference>
<dbReference type="InterPro" id="IPR051760">
    <property type="entry name" value="KMT5A"/>
</dbReference>
<dbReference type="PANTHER" id="PTHR46167:SF1">
    <property type="entry name" value="N-LYSINE METHYLTRANSFERASE KMT5A"/>
    <property type="match status" value="1"/>
</dbReference>
<dbReference type="Proteomes" id="UP000230750">
    <property type="component" value="Unassembled WGS sequence"/>
</dbReference>
<sequence>MKPKLQSLNIDATEERETGPILGRLVNHGEKNEVNVKPSILDFEGTPVICLFALTDIAEGEELLYDYGVSNLPWKQQAKAHNENGSNHLWQRGYQHLSKRNFVILEKRVSDQHSELISSVIDTEDSPESNASTSDPTPMTESEQNEKESSTKISAEGLETFSLVMDTKEPSYGDVSTSDSQPMNANEQNEERSSSQEKDISTIGTKISSSVMHTEDPQTAMP</sequence>
<evidence type="ECO:0000313" key="4">
    <source>
        <dbReference type="Proteomes" id="UP000230750"/>
    </source>
</evidence>
<dbReference type="SUPFAM" id="SSF82199">
    <property type="entry name" value="SET domain"/>
    <property type="match status" value="1"/>
</dbReference>
<gene>
    <name evidence="3" type="ORF">BSL78_22448</name>
</gene>
<feature type="domain" description="SET" evidence="2">
    <location>
        <begin position="1"/>
        <end position="68"/>
    </location>
</feature>
<dbReference type="GO" id="GO:0005700">
    <property type="term" value="C:polytene chromosome"/>
    <property type="evidence" value="ECO:0007669"/>
    <property type="project" value="TreeGrafter"/>
</dbReference>
<dbReference type="Pfam" id="PF00856">
    <property type="entry name" value="SET"/>
    <property type="match status" value="1"/>
</dbReference>
<dbReference type="STRING" id="307972.A0A2G8JY81"/>
<protein>
    <recommendedName>
        <fullName evidence="2">SET domain-containing protein</fullName>
    </recommendedName>
</protein>
<dbReference type="InterPro" id="IPR046341">
    <property type="entry name" value="SET_dom_sf"/>
</dbReference>
<feature type="compositionally biased region" description="Polar residues" evidence="1">
    <location>
        <begin position="128"/>
        <end position="142"/>
    </location>
</feature>
<feature type="compositionally biased region" description="Polar residues" evidence="1">
    <location>
        <begin position="202"/>
        <end position="212"/>
    </location>
</feature>
<evidence type="ECO:0000259" key="2">
    <source>
        <dbReference type="PROSITE" id="PS50280"/>
    </source>
</evidence>
<accession>A0A2G8JY81</accession>
<feature type="compositionally biased region" description="Basic and acidic residues" evidence="1">
    <location>
        <begin position="189"/>
        <end position="200"/>
    </location>
</feature>
<proteinExistence type="predicted"/>
<name>A0A2G8JY81_STIJA</name>
<dbReference type="PROSITE" id="PS50280">
    <property type="entry name" value="SET"/>
    <property type="match status" value="1"/>
</dbReference>
<dbReference type="GO" id="GO:0042799">
    <property type="term" value="F:histone H4K20 methyltransferase activity"/>
    <property type="evidence" value="ECO:0007669"/>
    <property type="project" value="TreeGrafter"/>
</dbReference>
<dbReference type="Gene3D" id="2.170.270.10">
    <property type="entry name" value="SET domain"/>
    <property type="match status" value="1"/>
</dbReference>
<dbReference type="AlphaFoldDB" id="A0A2G8JY81"/>
<keyword evidence="4" id="KW-1185">Reference proteome</keyword>